<dbReference type="Pfam" id="PF18101">
    <property type="entry name" value="Pan3_CK"/>
    <property type="match status" value="1"/>
</dbReference>
<evidence type="ECO:0000256" key="7">
    <source>
        <dbReference type="ARBA" id="ARBA00023054"/>
    </source>
</evidence>
<proteinExistence type="inferred from homology"/>
<feature type="binding site" evidence="8">
    <location>
        <position position="286"/>
    </location>
    <ligand>
        <name>ATP</name>
        <dbReference type="ChEBI" id="CHEBI:30616"/>
    </ligand>
</feature>
<reference evidence="12" key="1">
    <citation type="submission" date="2022-10" db="EMBL/GenBank/DDBJ databases">
        <title>Determination and structural analysis of whole genome sequence of Sarocladium strictum F4-1.</title>
        <authorList>
            <person name="Hu L."/>
            <person name="Jiang Y."/>
        </authorList>
    </citation>
    <scope>NUCLEOTIDE SEQUENCE</scope>
    <source>
        <strain evidence="12">F4-1</strain>
    </source>
</reference>
<comment type="caution">
    <text evidence="12">The sequence shown here is derived from an EMBL/GenBank/DDBJ whole genome shotgun (WGS) entry which is preliminary data.</text>
</comment>
<dbReference type="InterPro" id="IPR011009">
    <property type="entry name" value="Kinase-like_dom_sf"/>
</dbReference>
<keyword evidence="3 8" id="KW-0507">mRNA processing</keyword>
<keyword evidence="7 8" id="KW-0175">Coiled coil</keyword>
<dbReference type="AlphaFoldDB" id="A0AA39LBA3"/>
<keyword evidence="9" id="KW-0862">Zinc</keyword>
<evidence type="ECO:0000256" key="9">
    <source>
        <dbReference type="PROSITE-ProRule" id="PRU00723"/>
    </source>
</evidence>
<comment type="subunit">
    <text evidence="8">Homodimer. Forms a heterotrimer with a catalytic subunit PAN2 to form the poly(A)-nuclease (PAN) deadenylation complex. Interacts (via PAM-2 motif) with poly(A)-binding protein PAB1 (via PABC domain), conferring substrate specificity of the enzyme complex.</text>
</comment>
<dbReference type="FunFam" id="1.10.287.3700:FF:000001">
    <property type="entry name" value="PAN2-PAN3 deadenylation complex subunit PAN3"/>
    <property type="match status" value="1"/>
</dbReference>
<evidence type="ECO:0000256" key="5">
    <source>
        <dbReference type="ARBA" id="ARBA00022771"/>
    </source>
</evidence>
<comment type="caution">
    <text evidence="8">Lacks conserved residue(s) required for the propagation of feature annotation.</text>
</comment>
<dbReference type="GO" id="GO:0000932">
    <property type="term" value="C:P-body"/>
    <property type="evidence" value="ECO:0007669"/>
    <property type="project" value="TreeGrafter"/>
</dbReference>
<comment type="domain">
    <text evidence="8">The N-terminal zinc finger binds to poly(A) RNA.</text>
</comment>
<feature type="binding site" evidence="8">
    <location>
        <begin position="335"/>
        <end position="342"/>
    </location>
    <ligand>
        <name>ATP</name>
        <dbReference type="ChEBI" id="CHEBI:30616"/>
    </ligand>
</feature>
<keyword evidence="2 8" id="KW-0963">Cytoplasm</keyword>
<evidence type="ECO:0000256" key="10">
    <source>
        <dbReference type="SAM" id="MobiDB-lite"/>
    </source>
</evidence>
<evidence type="ECO:0000256" key="4">
    <source>
        <dbReference type="ARBA" id="ARBA00022741"/>
    </source>
</evidence>
<dbReference type="Gene3D" id="1.20.5.5160">
    <property type="match status" value="1"/>
</dbReference>
<dbReference type="GO" id="GO:0000289">
    <property type="term" value="P:nuclear-transcribed mRNA poly(A) tail shortening"/>
    <property type="evidence" value="ECO:0007669"/>
    <property type="project" value="UniProtKB-UniRule"/>
</dbReference>
<dbReference type="Pfam" id="PF25586">
    <property type="entry name" value="zf-CCCH_PAN3"/>
    <property type="match status" value="1"/>
</dbReference>
<feature type="binding site" evidence="8">
    <location>
        <begin position="396"/>
        <end position="397"/>
    </location>
    <ligand>
        <name>ATP</name>
        <dbReference type="ChEBI" id="CHEBI:30616"/>
    </ligand>
</feature>
<keyword evidence="13" id="KW-1185">Reference proteome</keyword>
<evidence type="ECO:0000313" key="13">
    <source>
        <dbReference type="Proteomes" id="UP001175261"/>
    </source>
</evidence>
<comment type="similarity">
    <text evidence="8">Belongs to the protein kinase superfamily. PAN3 family.</text>
</comment>
<evidence type="ECO:0000256" key="8">
    <source>
        <dbReference type="HAMAP-Rule" id="MF_03181"/>
    </source>
</evidence>
<keyword evidence="9" id="KW-0479">Metal-binding</keyword>
<dbReference type="GO" id="GO:0008143">
    <property type="term" value="F:poly(A) binding"/>
    <property type="evidence" value="ECO:0007669"/>
    <property type="project" value="TreeGrafter"/>
</dbReference>
<comment type="domain">
    <text evidence="8">Contains a pseudokinase domain. The protein kinase domain is predicted to be catalytically inactive because some of the residues important for catalytic activity are substituted and it lacks the equivalent of the binding site for a peptide substrate. However, it has retained an ATP-binding site and ATP-binding is required for mRNA degradation, stimulating the activity of the PAN2 nuclease in vitro. The nucleotide-binding site is juxtaposed to the RNase active site of PAN2 in the complex and may actually bind nucleosides of a poly(A) RNA rather than ATP, feeding the poly(A)-tail to the active site of the deadenylase and thus increasing the efficiency with which this distributive enzyme degrades oligo(A) RNAs.</text>
</comment>
<dbReference type="GO" id="GO:0006397">
    <property type="term" value="P:mRNA processing"/>
    <property type="evidence" value="ECO:0007669"/>
    <property type="project" value="UniProtKB-KW"/>
</dbReference>
<feature type="domain" description="C3H1-type" evidence="11">
    <location>
        <begin position="24"/>
        <end position="53"/>
    </location>
</feature>
<comment type="domain">
    <text evidence="8">The pseudokinase domain, the coiled-coil (CC), and C-terminal knob domain (CK) form a structural unit (PKC) that forms an extensive high-affinity interaction surface for PAN2.</text>
</comment>
<feature type="region of interest" description="Knob domain" evidence="8">
    <location>
        <begin position="547"/>
        <end position="658"/>
    </location>
</feature>
<dbReference type="InterPro" id="IPR041332">
    <property type="entry name" value="Pan3_CK"/>
</dbReference>
<dbReference type="GO" id="GO:0031251">
    <property type="term" value="C:PAN complex"/>
    <property type="evidence" value="ECO:0007669"/>
    <property type="project" value="UniProtKB-UniRule"/>
</dbReference>
<feature type="coiled-coil region" evidence="8">
    <location>
        <begin position="508"/>
        <end position="546"/>
    </location>
</feature>
<evidence type="ECO:0000256" key="1">
    <source>
        <dbReference type="ARBA" id="ARBA00004496"/>
    </source>
</evidence>
<gene>
    <name evidence="8" type="primary">PAN3</name>
    <name evidence="12" type="ORF">NLU13_0197</name>
</gene>
<evidence type="ECO:0000256" key="2">
    <source>
        <dbReference type="ARBA" id="ARBA00022490"/>
    </source>
</evidence>
<evidence type="ECO:0000259" key="11">
    <source>
        <dbReference type="PROSITE" id="PS50103"/>
    </source>
</evidence>
<dbReference type="SUPFAM" id="SSF56112">
    <property type="entry name" value="Protein kinase-like (PK-like)"/>
    <property type="match status" value="1"/>
</dbReference>
<dbReference type="Gene3D" id="1.10.510.10">
    <property type="entry name" value="Transferase(Phosphotransferase) domain 1"/>
    <property type="match status" value="1"/>
</dbReference>
<organism evidence="12 13">
    <name type="scientific">Sarocladium strictum</name>
    <name type="common">Black bundle disease fungus</name>
    <name type="synonym">Acremonium strictum</name>
    <dbReference type="NCBI Taxonomy" id="5046"/>
    <lineage>
        <taxon>Eukaryota</taxon>
        <taxon>Fungi</taxon>
        <taxon>Dikarya</taxon>
        <taxon>Ascomycota</taxon>
        <taxon>Pezizomycotina</taxon>
        <taxon>Sordariomycetes</taxon>
        <taxon>Hypocreomycetidae</taxon>
        <taxon>Hypocreales</taxon>
        <taxon>Sarocladiaceae</taxon>
        <taxon>Sarocladium</taxon>
    </lineage>
</organism>
<keyword evidence="5 9" id="KW-0863">Zinc-finger</keyword>
<dbReference type="PANTHER" id="PTHR12272">
    <property type="entry name" value="DEADENYLATION COMPLEX SUBUNIT PAN3"/>
    <property type="match status" value="1"/>
</dbReference>
<feature type="region of interest" description="Disordered" evidence="10">
    <location>
        <begin position="1"/>
        <end position="29"/>
    </location>
</feature>
<dbReference type="HAMAP" id="MF_03181">
    <property type="entry name" value="PAN3"/>
    <property type="match status" value="1"/>
</dbReference>
<dbReference type="Gene3D" id="1.10.287.3700">
    <property type="match status" value="1"/>
</dbReference>
<evidence type="ECO:0000313" key="12">
    <source>
        <dbReference type="EMBL" id="KAK0390694.1"/>
    </source>
</evidence>
<dbReference type="InterPro" id="IPR000571">
    <property type="entry name" value="Znf_CCCH"/>
</dbReference>
<accession>A0AA39LBA3</accession>
<name>A0AA39LBA3_SARSR</name>
<evidence type="ECO:0000256" key="3">
    <source>
        <dbReference type="ARBA" id="ARBA00022664"/>
    </source>
</evidence>
<dbReference type="InterPro" id="IPR030844">
    <property type="entry name" value="PAN3"/>
</dbReference>
<protein>
    <recommendedName>
        <fullName evidence="8">PAN2-PAN3 deadenylation complex subunit PAN3</fullName>
    </recommendedName>
    <alternativeName>
        <fullName evidence="8">PAB1P-dependent poly(A)-specific ribonuclease</fullName>
    </alternativeName>
    <alternativeName>
        <fullName evidence="8">Poly(A)-nuclease deadenylation complex subunit 3</fullName>
        <shortName evidence="8">PAN deadenylation complex subunit 3</shortName>
    </alternativeName>
</protein>
<dbReference type="GO" id="GO:0005524">
    <property type="term" value="F:ATP binding"/>
    <property type="evidence" value="ECO:0007669"/>
    <property type="project" value="UniProtKB-UniRule"/>
</dbReference>
<dbReference type="PANTHER" id="PTHR12272:SF11">
    <property type="entry name" value="PAN2-PAN3 DEADENYLATION COMPLEX SUBUNIT PAN3"/>
    <property type="match status" value="1"/>
</dbReference>
<dbReference type="Proteomes" id="UP001175261">
    <property type="component" value="Unassembled WGS sequence"/>
</dbReference>
<evidence type="ECO:0000256" key="6">
    <source>
        <dbReference type="ARBA" id="ARBA00022840"/>
    </source>
</evidence>
<feature type="region of interest" description="Disordered" evidence="10">
    <location>
        <begin position="49"/>
        <end position="79"/>
    </location>
</feature>
<keyword evidence="4 8" id="KW-0547">Nucleotide-binding</keyword>
<comment type="function">
    <text evidence="8">Regulatory subunit of the poly(A)-nuclease (PAN) deadenylation complex, one of two cytoplasmic mRNA deadenylases involved in mRNA turnover. PAN specifically shortens poly(A) tails of RNA and the activity is stimulated by poly(A)-binding protein PAB1. PAN deadenylation is followed by rapid degradation of the shortened mRNA tails by the CCR4-NOT complex. Deadenylated mRNAs are then degraded by two alternative mechanisms, namely exosome-mediated 3'-5' exonucleolytic degradation, or deadenlyation-dependent mRNA decaping and subsequent 5'-3' exonucleolytic degradation by XRN1. May also be involved in post-transcriptional maturation of mRNA poly(A) tails. PAN3 acts as a positive regulator for PAN activity, recruiting the catalytic subunit PAN2 to mRNA via its interaction with RNA and with PAB1.</text>
</comment>
<sequence>MATSRYQSSDLRRQVGSPRPKGRENKDTPCRNVVIYGHCRYEDQGCTFSHDSNKSSSNSSQAEPKKSLNVDSPSFTPAGLQPVAKKAALSTQAATFTPRGLGAASPNSTPETEPAVFNPATIREFTPSFDPAVPDTSQDGSVSYDPFTMSAMGQALPATQYNPYEDHNALAGTAAGFFQPQSAFVTPLQPLQHHLYAPVGPHRDDIMPYHRLTHDFFLPEKLREEMQKKAEASLQVMPNSQLPQLDNYHSLLALDTTHKKSANIYGYPSWVYKATSIKNGNMYCLRRLEGYRLSNEHAIRSVKDWRKVNSGSVVTIHDAFTTRAFGDSSLLFVQDYHPLSKTLAEVHLTTNTTHGNRFQSKTPIPESVLWGYISQIANALKAIHGADLAARCLDVTKILLTDKNRIRLSGCAVLDVVQFEARRPVADLQQEDFLQFGRTLLCLATNTLPSHLTNLQMSVEQMSRVYSIELRDTILWLLTPQQGATATGTNSAAPSRKGIDEFIRGIASHMVSTLDGALHAADELNTHLYRELENGRLTRLMLKLSTINERPAGTSGDLDSSLSSGGDRAAWSENGERYMLKLFRDYVFHQVDASGNAVLDVGHMIRCLNKLDAGVDERICLTSRDEQTSFLVSYRELKKQLGAAFGELQKSSKSGRGL</sequence>
<dbReference type="Gene3D" id="6.10.250.3160">
    <property type="match status" value="1"/>
</dbReference>
<comment type="subcellular location">
    <subcellularLocation>
        <location evidence="1 8">Cytoplasm</location>
    </subcellularLocation>
</comment>
<dbReference type="GO" id="GO:0008270">
    <property type="term" value="F:zinc ion binding"/>
    <property type="evidence" value="ECO:0007669"/>
    <property type="project" value="UniProtKB-KW"/>
</dbReference>
<feature type="zinc finger region" description="C3H1-type" evidence="9">
    <location>
        <begin position="24"/>
        <end position="53"/>
    </location>
</feature>
<dbReference type="PROSITE" id="PS50103">
    <property type="entry name" value="ZF_C3H1"/>
    <property type="match status" value="1"/>
</dbReference>
<keyword evidence="6 8" id="KW-0067">ATP-binding</keyword>
<dbReference type="EMBL" id="JAPDFR010000001">
    <property type="protein sequence ID" value="KAK0390694.1"/>
    <property type="molecule type" value="Genomic_DNA"/>
</dbReference>